<reference evidence="1 2" key="1">
    <citation type="submission" date="2023-11" db="EMBL/GenBank/DDBJ databases">
        <title>Detection of rare carbapenemases in Enterobacterales - comparison of two colorimetric and two CIM-based carbapenemase assays.</title>
        <authorList>
            <person name="Schaffarczyk L."/>
            <person name="Noster J."/>
            <person name="Stelzer Y."/>
            <person name="Sattler J."/>
            <person name="Gatermann S."/>
            <person name="Hamprecht A."/>
        </authorList>
    </citation>
    <scope>NUCLEOTIDE SEQUENCE [LARGE SCALE GENOMIC DNA]</scope>
    <source>
        <strain evidence="1 2">CIM-Carb-136</strain>
    </source>
</reference>
<sequence>MTINHDDFLQKQITAQLREARFDEAVATTSAAAAVQHQRHNPNMKLPDLLVWARSFAKHCQRLKGKPAPQGARATARN</sequence>
<gene>
    <name evidence="1" type="ORF">SJ435_24770</name>
</gene>
<dbReference type="EMBL" id="JAXABG010000028">
    <property type="protein sequence ID" value="MDX7085598.1"/>
    <property type="molecule type" value="Genomic_DNA"/>
</dbReference>
<accession>A0ABD5IQP2</accession>
<dbReference type="AlphaFoldDB" id="A0ABD5IQP2"/>
<comment type="caution">
    <text evidence="1">The sequence shown here is derived from an EMBL/GenBank/DDBJ whole genome shotgun (WGS) entry which is preliminary data.</text>
</comment>
<protein>
    <submittedName>
        <fullName evidence="1">Uncharacterized protein</fullName>
    </submittedName>
</protein>
<proteinExistence type="predicted"/>
<dbReference type="Proteomes" id="UP001275057">
    <property type="component" value="Unassembled WGS sequence"/>
</dbReference>
<evidence type="ECO:0000313" key="1">
    <source>
        <dbReference type="EMBL" id="MDX7085598.1"/>
    </source>
</evidence>
<evidence type="ECO:0000313" key="2">
    <source>
        <dbReference type="Proteomes" id="UP001275057"/>
    </source>
</evidence>
<name>A0ABD5IQP2_SERMA</name>
<organism evidence="1 2">
    <name type="scientific">Serratia marcescens</name>
    <dbReference type="NCBI Taxonomy" id="615"/>
    <lineage>
        <taxon>Bacteria</taxon>
        <taxon>Pseudomonadati</taxon>
        <taxon>Pseudomonadota</taxon>
        <taxon>Gammaproteobacteria</taxon>
        <taxon>Enterobacterales</taxon>
        <taxon>Yersiniaceae</taxon>
        <taxon>Serratia</taxon>
    </lineage>
</organism>
<dbReference type="RefSeq" id="WP_060443316.1">
    <property type="nucleotide sequence ID" value="NZ_CAMKIG010000002.1"/>
</dbReference>
<dbReference type="GeneID" id="87004394"/>